<evidence type="ECO:0000313" key="1">
    <source>
        <dbReference type="EMBL" id="VAW83291.1"/>
    </source>
</evidence>
<organism evidence="1">
    <name type="scientific">hydrothermal vent metagenome</name>
    <dbReference type="NCBI Taxonomy" id="652676"/>
    <lineage>
        <taxon>unclassified sequences</taxon>
        <taxon>metagenomes</taxon>
        <taxon>ecological metagenomes</taxon>
    </lineage>
</organism>
<name>A0A3B0YV50_9ZZZZ</name>
<gene>
    <name evidence="1" type="ORF">MNBD_GAMMA13-88</name>
</gene>
<dbReference type="EMBL" id="UOFK01000359">
    <property type="protein sequence ID" value="VAW83291.1"/>
    <property type="molecule type" value="Genomic_DNA"/>
</dbReference>
<sequence>MMSENTYPSSCISQVPAECYNRLRLAHSREGGCLQLGVAGLSDNVVIINGSGWKCWNRRLGVLLMTWQNFHPGGRTSLDQPVPCTLIVHHSYSRTVIHRLYDGLVDGVKRTERLVATRLWAEVVPITNHK</sequence>
<proteinExistence type="predicted"/>
<dbReference type="AlphaFoldDB" id="A0A3B0YV50"/>
<protein>
    <submittedName>
        <fullName evidence="1">Uncharacterized protein</fullName>
    </submittedName>
</protein>
<accession>A0A3B0YV50</accession>
<reference evidence="1" key="1">
    <citation type="submission" date="2018-06" db="EMBL/GenBank/DDBJ databases">
        <authorList>
            <person name="Zhirakovskaya E."/>
        </authorList>
    </citation>
    <scope>NUCLEOTIDE SEQUENCE</scope>
</reference>